<name>V6J001_9BACL</name>
<comment type="caution">
    <text evidence="3">Lacks conserved residue(s) required for the propagation of feature annotation.</text>
</comment>
<dbReference type="GO" id="GO:0010181">
    <property type="term" value="F:FMN binding"/>
    <property type="evidence" value="ECO:0007669"/>
    <property type="project" value="UniProtKB-UniRule"/>
</dbReference>
<dbReference type="RefSeq" id="WP_023508949.1">
    <property type="nucleotide sequence ID" value="NZ_AWTC01000002.1"/>
</dbReference>
<keyword evidence="8" id="KW-1185">Reference proteome</keyword>
<comment type="pathway">
    <text evidence="3 4">Cofactor biosynthesis; coenzyme A biosynthesis; CoA from (R)-pantothenate: step 2/5.</text>
</comment>
<comment type="similarity">
    <text evidence="3 4">In the C-terminal section; belongs to the PPC synthetase family.</text>
</comment>
<dbReference type="PATRIC" id="fig|1395513.3.peg.649"/>
<feature type="binding site" evidence="3">
    <location>
        <position position="321"/>
    </location>
    <ligand>
        <name>CTP</name>
        <dbReference type="ChEBI" id="CHEBI:37563"/>
    </ligand>
</feature>
<sequence length="398" mass="42937">MTLKGKKILLGVTGGIAAYKAADLASLLVKSGADVHVLMTEAAKHFVGAATFQALTRHQVFDRVIIDEKEGQIAHIDLADQADLVIVAPATANTIAKLASGMADDMLTTSVLATRAPVWIAPAMNVNMYGHPAVQQNLRTLESYGYRLIGPVEGHLACGWTGSGRMTEPEEIVREADVYFTPSPLKGKKILVTAGPTKEALDPIRFLSNHSSGKMGYAIAEAARRAGAIVTLVTGASLESPSGIKTVHVRSARDMYDEVLKHYEEADAVIKAAAVADYRPETISSSKIKKTDGQLTVTMVRNPDILLELGKMKKNQLLVGFAAETDHLEENALKKLEKKHLDLLVANHASDGFGNDTNKITLYFSSGKKQAFERMPKKRVAEKICDALAGLFEMSGNE</sequence>
<dbReference type="OrthoDB" id="9802554at2"/>
<dbReference type="PANTHER" id="PTHR14359:SF6">
    <property type="entry name" value="PHOSPHOPANTOTHENOYLCYSTEINE DECARBOXYLASE"/>
    <property type="match status" value="1"/>
</dbReference>
<feature type="binding site" evidence="3">
    <location>
        <position position="277"/>
    </location>
    <ligand>
        <name>CTP</name>
        <dbReference type="ChEBI" id="CHEBI:37563"/>
    </ligand>
</feature>
<keyword evidence="3 4" id="KW-0436">Ligase</keyword>
<feature type="binding site" evidence="3">
    <location>
        <begin position="303"/>
        <end position="306"/>
    </location>
    <ligand>
        <name>CTP</name>
        <dbReference type="ChEBI" id="CHEBI:37563"/>
    </ligand>
</feature>
<comment type="cofactor">
    <cofactor evidence="3">
        <name>FMN</name>
        <dbReference type="ChEBI" id="CHEBI:58210"/>
    </cofactor>
    <text evidence="3">Binds 1 FMN per subunit.</text>
</comment>
<evidence type="ECO:0000256" key="1">
    <source>
        <dbReference type="ARBA" id="ARBA00022793"/>
    </source>
</evidence>
<dbReference type="SUPFAM" id="SSF52507">
    <property type="entry name" value="Homo-oligomeric flavin-containing Cys decarboxylases, HFCD"/>
    <property type="match status" value="1"/>
</dbReference>
<comment type="similarity">
    <text evidence="3 4">In the N-terminal section; belongs to the HFCD (homo-oligomeric flavin containing Cys decarboxylase) superfamily.</text>
</comment>
<dbReference type="InterPro" id="IPR007085">
    <property type="entry name" value="DNA/pantothenate-metab_flavo_C"/>
</dbReference>
<dbReference type="GO" id="GO:0004633">
    <property type="term" value="F:phosphopantothenoylcysteine decarboxylase activity"/>
    <property type="evidence" value="ECO:0007669"/>
    <property type="project" value="UniProtKB-UniRule"/>
</dbReference>
<dbReference type="InterPro" id="IPR003382">
    <property type="entry name" value="Flavoprotein"/>
</dbReference>
<keyword evidence="3" id="KW-0460">Magnesium</keyword>
<protein>
    <recommendedName>
        <fullName evidence="3">Coenzyme A biosynthesis bifunctional protein CoaBC</fullName>
    </recommendedName>
    <alternativeName>
        <fullName evidence="3">DNA/pantothenate metabolism flavoprotein</fullName>
    </alternativeName>
    <alternativeName>
        <fullName evidence="3">Phosphopantothenoylcysteine synthetase/decarboxylase</fullName>
        <shortName evidence="3">PPCS-PPCDC</shortName>
    </alternativeName>
    <domain>
        <recommendedName>
            <fullName evidence="3">Phosphopantothenoylcysteine decarboxylase</fullName>
            <shortName evidence="3">PPC decarboxylase</shortName>
            <shortName evidence="3">PPC-DC</shortName>
            <ecNumber evidence="3">4.1.1.36</ecNumber>
        </recommendedName>
        <alternativeName>
            <fullName evidence="3">CoaC</fullName>
        </alternativeName>
    </domain>
    <domain>
        <recommendedName>
            <fullName evidence="3">Phosphopantothenate--cysteine ligase</fullName>
            <ecNumber evidence="3">6.3.2.5</ecNumber>
        </recommendedName>
        <alternativeName>
            <fullName evidence="3">CoaB</fullName>
        </alternativeName>
        <alternativeName>
            <fullName evidence="3">Phosphopantothenoylcysteine synthetase</fullName>
            <shortName evidence="3">PPC synthetase</shortName>
            <shortName evidence="3">PPC-S</shortName>
        </alternativeName>
    </domain>
</protein>
<dbReference type="GO" id="GO:0015937">
    <property type="term" value="P:coenzyme A biosynthetic process"/>
    <property type="evidence" value="ECO:0007669"/>
    <property type="project" value="UniProtKB-UniRule"/>
</dbReference>
<reference evidence="7 8" key="1">
    <citation type="journal article" date="2013" name="Genome Announc.">
        <title>Genome Sequence of Sporolactobacillus laevolacticus DSM442, an Efficient Polymer-Grade D-Lactate Producer from Agricultural Waste Cottonseed as a Nitrogen Source.</title>
        <authorList>
            <person name="Wang H."/>
            <person name="Wang L."/>
            <person name="Ju J."/>
            <person name="Yu B."/>
            <person name="Ma Y."/>
        </authorList>
    </citation>
    <scope>NUCLEOTIDE SEQUENCE [LARGE SCALE GENOMIC DNA]</scope>
    <source>
        <strain evidence="7 8">DSM 442</strain>
    </source>
</reference>
<feature type="domain" description="DNA/pantothenate metabolism flavoprotein C-terminal" evidence="6">
    <location>
        <begin position="185"/>
        <end position="389"/>
    </location>
</feature>
<dbReference type="GO" id="GO:0004632">
    <property type="term" value="F:phosphopantothenate--cysteine ligase activity"/>
    <property type="evidence" value="ECO:0007669"/>
    <property type="project" value="UniProtKB-UniRule"/>
</dbReference>
<comment type="function">
    <text evidence="3">Catalyzes two sequential steps in the biosynthesis of coenzyme A. In the first step cysteine is conjugated to 4'-phosphopantothenate to form 4-phosphopantothenoylcysteine. In the second step the latter compound is decarboxylated to form 4'-phosphopantotheine.</text>
</comment>
<evidence type="ECO:0000259" key="5">
    <source>
        <dbReference type="Pfam" id="PF02441"/>
    </source>
</evidence>
<comment type="catalytic activity">
    <reaction evidence="3 4">
        <text>N-[(R)-4-phosphopantothenoyl]-L-cysteine + H(+) = (R)-4'-phosphopantetheine + CO2</text>
        <dbReference type="Rhea" id="RHEA:16793"/>
        <dbReference type="ChEBI" id="CHEBI:15378"/>
        <dbReference type="ChEBI" id="CHEBI:16526"/>
        <dbReference type="ChEBI" id="CHEBI:59458"/>
        <dbReference type="ChEBI" id="CHEBI:61723"/>
        <dbReference type="EC" id="4.1.1.36"/>
    </reaction>
</comment>
<dbReference type="HAMAP" id="MF_02225">
    <property type="entry name" value="CoaBC"/>
    <property type="match status" value="1"/>
</dbReference>
<dbReference type="PANTHER" id="PTHR14359">
    <property type="entry name" value="HOMO-OLIGOMERIC FLAVIN CONTAINING CYS DECARBOXYLASE FAMILY"/>
    <property type="match status" value="1"/>
</dbReference>
<comment type="function">
    <text evidence="4">Catalyzes two steps in the biosynthesis of coenzyme A. In the first step cysteine is conjugated to 4'-phosphopantothenate to form 4-phosphopantothenoylcysteine, in the latter compound is decarboxylated to form 4'-phosphopantotheine.</text>
</comment>
<feature type="domain" description="Flavoprotein" evidence="5">
    <location>
        <begin position="6"/>
        <end position="175"/>
    </location>
</feature>
<evidence type="ECO:0000313" key="7">
    <source>
        <dbReference type="EMBL" id="EST13110.1"/>
    </source>
</evidence>
<dbReference type="NCBIfam" id="TIGR00521">
    <property type="entry name" value="coaBC_dfp"/>
    <property type="match status" value="1"/>
</dbReference>
<evidence type="ECO:0000256" key="4">
    <source>
        <dbReference type="RuleBase" id="RU364078"/>
    </source>
</evidence>
<proteinExistence type="inferred from homology"/>
<feature type="region of interest" description="Phosphopantothenate--cysteine ligase" evidence="3">
    <location>
        <begin position="190"/>
        <end position="398"/>
    </location>
</feature>
<dbReference type="SUPFAM" id="SSF102645">
    <property type="entry name" value="CoaB-like"/>
    <property type="match status" value="1"/>
</dbReference>
<dbReference type="GO" id="GO:0015941">
    <property type="term" value="P:pantothenate catabolic process"/>
    <property type="evidence" value="ECO:0007669"/>
    <property type="project" value="InterPro"/>
</dbReference>
<keyword evidence="2 3" id="KW-0456">Lyase</keyword>
<dbReference type="Pfam" id="PF04127">
    <property type="entry name" value="DFP"/>
    <property type="match status" value="1"/>
</dbReference>
<dbReference type="Pfam" id="PF02441">
    <property type="entry name" value="Flavoprotein"/>
    <property type="match status" value="1"/>
</dbReference>
<dbReference type="Proteomes" id="UP000018296">
    <property type="component" value="Unassembled WGS sequence"/>
</dbReference>
<evidence type="ECO:0000259" key="6">
    <source>
        <dbReference type="Pfam" id="PF04127"/>
    </source>
</evidence>
<dbReference type="EC" id="6.3.2.5" evidence="3"/>
<dbReference type="Gene3D" id="3.40.50.10300">
    <property type="entry name" value="CoaB-like"/>
    <property type="match status" value="1"/>
</dbReference>
<evidence type="ECO:0000256" key="3">
    <source>
        <dbReference type="HAMAP-Rule" id="MF_02225"/>
    </source>
</evidence>
<gene>
    <name evidence="3" type="primary">coaBC</name>
    <name evidence="7" type="ORF">P343_03200</name>
</gene>
<keyword evidence="3 4" id="KW-0285">Flavoprotein</keyword>
<feature type="active site" description="Proton donor" evidence="3">
    <location>
        <position position="158"/>
    </location>
</feature>
<comment type="caution">
    <text evidence="7">The sequence shown here is derived from an EMBL/GenBank/DDBJ whole genome shotgun (WGS) entry which is preliminary data.</text>
</comment>
<dbReference type="eggNOG" id="COG0452">
    <property type="taxonomic scope" value="Bacteria"/>
</dbReference>
<dbReference type="Gene3D" id="3.40.50.1950">
    <property type="entry name" value="Flavin prenyltransferase-like"/>
    <property type="match status" value="1"/>
</dbReference>
<dbReference type="GO" id="GO:0071513">
    <property type="term" value="C:phosphopantothenoylcysteine decarboxylase complex"/>
    <property type="evidence" value="ECO:0007669"/>
    <property type="project" value="TreeGrafter"/>
</dbReference>
<comment type="pathway">
    <text evidence="3 4">Cofactor biosynthesis; coenzyme A biosynthesis; CoA from (R)-pantothenate: step 3/5.</text>
</comment>
<dbReference type="UniPathway" id="UPA00241">
    <property type="reaction ID" value="UER00353"/>
</dbReference>
<evidence type="ECO:0000313" key="8">
    <source>
        <dbReference type="Proteomes" id="UP000018296"/>
    </source>
</evidence>
<keyword evidence="3" id="KW-0479">Metal-binding</keyword>
<accession>V6J001</accession>
<comment type="cofactor">
    <cofactor evidence="3">
        <name>Mg(2+)</name>
        <dbReference type="ChEBI" id="CHEBI:18420"/>
    </cofactor>
</comment>
<feature type="binding site" evidence="3">
    <location>
        <position position="287"/>
    </location>
    <ligand>
        <name>CTP</name>
        <dbReference type="ChEBI" id="CHEBI:37563"/>
    </ligand>
</feature>
<keyword evidence="3 4" id="KW-0288">FMN</keyword>
<evidence type="ECO:0000256" key="2">
    <source>
        <dbReference type="ARBA" id="ARBA00023239"/>
    </source>
</evidence>
<dbReference type="GO" id="GO:0046872">
    <property type="term" value="F:metal ion binding"/>
    <property type="evidence" value="ECO:0007669"/>
    <property type="project" value="UniProtKB-KW"/>
</dbReference>
<dbReference type="STRING" id="1395513.P343_03200"/>
<dbReference type="InterPro" id="IPR036551">
    <property type="entry name" value="Flavin_trans-like"/>
</dbReference>
<keyword evidence="3" id="KW-0511">Multifunctional enzyme</keyword>
<organism evidence="7 8">
    <name type="scientific">Sporolactobacillus laevolacticus DSM 442</name>
    <dbReference type="NCBI Taxonomy" id="1395513"/>
    <lineage>
        <taxon>Bacteria</taxon>
        <taxon>Bacillati</taxon>
        <taxon>Bacillota</taxon>
        <taxon>Bacilli</taxon>
        <taxon>Bacillales</taxon>
        <taxon>Sporolactobacillaceae</taxon>
        <taxon>Sporolactobacillus</taxon>
    </lineage>
</organism>
<feature type="binding site" evidence="3">
    <location>
        <position position="339"/>
    </location>
    <ligand>
        <name>CTP</name>
        <dbReference type="ChEBI" id="CHEBI:37563"/>
    </ligand>
</feature>
<dbReference type="EMBL" id="AWTC01000002">
    <property type="protein sequence ID" value="EST13110.1"/>
    <property type="molecule type" value="Genomic_DNA"/>
</dbReference>
<feature type="region of interest" description="Phosphopantothenoylcysteine decarboxylase" evidence="3">
    <location>
        <begin position="1"/>
        <end position="189"/>
    </location>
</feature>
<dbReference type="InterPro" id="IPR005252">
    <property type="entry name" value="CoaBC"/>
</dbReference>
<feature type="binding site" evidence="3">
    <location>
        <position position="335"/>
    </location>
    <ligand>
        <name>CTP</name>
        <dbReference type="ChEBI" id="CHEBI:37563"/>
    </ligand>
</feature>
<dbReference type="AlphaFoldDB" id="V6J001"/>
<comment type="catalytic activity">
    <reaction evidence="3 4">
        <text>(R)-4'-phosphopantothenate + L-cysteine + CTP = N-[(R)-4-phosphopantothenoyl]-L-cysteine + CMP + diphosphate + H(+)</text>
        <dbReference type="Rhea" id="RHEA:19397"/>
        <dbReference type="ChEBI" id="CHEBI:10986"/>
        <dbReference type="ChEBI" id="CHEBI:15378"/>
        <dbReference type="ChEBI" id="CHEBI:33019"/>
        <dbReference type="ChEBI" id="CHEBI:35235"/>
        <dbReference type="ChEBI" id="CHEBI:37563"/>
        <dbReference type="ChEBI" id="CHEBI:59458"/>
        <dbReference type="ChEBI" id="CHEBI:60377"/>
        <dbReference type="EC" id="6.3.2.5"/>
    </reaction>
</comment>
<dbReference type="EC" id="4.1.1.36" evidence="3"/>
<dbReference type="InterPro" id="IPR035929">
    <property type="entry name" value="CoaB-like_sf"/>
</dbReference>
<keyword evidence="1 3" id="KW-0210">Decarboxylase</keyword>